<comment type="caution">
    <text evidence="2">The sequence shown here is derived from an EMBL/GenBank/DDBJ whole genome shotgun (WGS) entry which is preliminary data.</text>
</comment>
<reference evidence="2 3" key="1">
    <citation type="submission" date="2024-01" db="EMBL/GenBank/DDBJ databases">
        <title>The genomes of 5 underutilized Papilionoideae crops provide insights into root nodulation and disease resistanc.</title>
        <authorList>
            <person name="Jiang F."/>
        </authorList>
    </citation>
    <scope>NUCLEOTIDE SEQUENCE [LARGE SCALE GENOMIC DNA]</scope>
    <source>
        <strain evidence="2">JINMINGXINNONG_FW02</strain>
        <tissue evidence="2">Leaves</tissue>
    </source>
</reference>
<accession>A0AAN9LLJ9</accession>
<gene>
    <name evidence="2" type="ORF">VNO80_27632</name>
</gene>
<organism evidence="2 3">
    <name type="scientific">Phaseolus coccineus</name>
    <name type="common">Scarlet runner bean</name>
    <name type="synonym">Phaseolus multiflorus</name>
    <dbReference type="NCBI Taxonomy" id="3886"/>
    <lineage>
        <taxon>Eukaryota</taxon>
        <taxon>Viridiplantae</taxon>
        <taxon>Streptophyta</taxon>
        <taxon>Embryophyta</taxon>
        <taxon>Tracheophyta</taxon>
        <taxon>Spermatophyta</taxon>
        <taxon>Magnoliopsida</taxon>
        <taxon>eudicotyledons</taxon>
        <taxon>Gunneridae</taxon>
        <taxon>Pentapetalae</taxon>
        <taxon>rosids</taxon>
        <taxon>fabids</taxon>
        <taxon>Fabales</taxon>
        <taxon>Fabaceae</taxon>
        <taxon>Papilionoideae</taxon>
        <taxon>50 kb inversion clade</taxon>
        <taxon>NPAAA clade</taxon>
        <taxon>indigoferoid/millettioid clade</taxon>
        <taxon>Phaseoleae</taxon>
        <taxon>Phaseolus</taxon>
    </lineage>
</organism>
<feature type="transmembrane region" description="Helical" evidence="1">
    <location>
        <begin position="12"/>
        <end position="29"/>
    </location>
</feature>
<dbReference type="AlphaFoldDB" id="A0AAN9LLJ9"/>
<keyword evidence="1" id="KW-0812">Transmembrane</keyword>
<evidence type="ECO:0000313" key="3">
    <source>
        <dbReference type="Proteomes" id="UP001374584"/>
    </source>
</evidence>
<keyword evidence="1" id="KW-0472">Membrane</keyword>
<dbReference type="Proteomes" id="UP001374584">
    <property type="component" value="Unassembled WGS sequence"/>
</dbReference>
<evidence type="ECO:0000313" key="2">
    <source>
        <dbReference type="EMBL" id="KAK7335663.1"/>
    </source>
</evidence>
<dbReference type="EMBL" id="JAYMYR010000010">
    <property type="protein sequence ID" value="KAK7335663.1"/>
    <property type="molecule type" value="Genomic_DNA"/>
</dbReference>
<sequence>MESMCEARHLFYALKIWVPLLFGLPWLIFPSPTLPLFAPPIPDKLGSIRGFLKRSISMHRSHISPGIMKLFPHSSFSAYFFLLCILDELDMDILGYSHSKRMKEAVGKLSCKVFCVPLIYAHTKSLFHKDPSAYQLQEVKTYEEERSRMEIENSGDVRE</sequence>
<protein>
    <submittedName>
        <fullName evidence="2">Uncharacterized protein</fullName>
    </submittedName>
</protein>
<proteinExistence type="predicted"/>
<evidence type="ECO:0000256" key="1">
    <source>
        <dbReference type="SAM" id="Phobius"/>
    </source>
</evidence>
<keyword evidence="3" id="KW-1185">Reference proteome</keyword>
<name>A0AAN9LLJ9_PHACN</name>
<keyword evidence="1" id="KW-1133">Transmembrane helix</keyword>